<feature type="region of interest" description="Disordered" evidence="2">
    <location>
        <begin position="172"/>
        <end position="229"/>
    </location>
</feature>
<dbReference type="Pfam" id="PF00635">
    <property type="entry name" value="Motile_Sperm"/>
    <property type="match status" value="1"/>
</dbReference>
<keyword evidence="1" id="KW-0206">Cytoskeleton</keyword>
<dbReference type="AlphaFoldDB" id="A0AA36M1D4"/>
<evidence type="ECO:0000313" key="5">
    <source>
        <dbReference type="Proteomes" id="UP001176961"/>
    </source>
</evidence>
<dbReference type="PANTHER" id="PTHR21513:SF19">
    <property type="entry name" value="MAJOR SPERM PROTEIN"/>
    <property type="match status" value="1"/>
</dbReference>
<comment type="function">
    <text evidence="1">Central component in molecular interactions underlying sperm crawling. Forms an extensive filament system that extends from sperm villipoda, along the leading edge of the pseudopod.</text>
</comment>
<dbReference type="InterPro" id="IPR000535">
    <property type="entry name" value="MSP_dom"/>
</dbReference>
<dbReference type="PROSITE" id="PS50202">
    <property type="entry name" value="MSP"/>
    <property type="match status" value="1"/>
</dbReference>
<dbReference type="Proteomes" id="UP001176961">
    <property type="component" value="Unassembled WGS sequence"/>
</dbReference>
<evidence type="ECO:0000313" key="4">
    <source>
        <dbReference type="EMBL" id="CAJ0594292.1"/>
    </source>
</evidence>
<evidence type="ECO:0000259" key="3">
    <source>
        <dbReference type="PROSITE" id="PS50202"/>
    </source>
</evidence>
<sequence length="229" mass="26576">MGRMIIFEYTFASFRSEVSWHLEFTVLSSGCSLRREMTKPLGNKPGEPAFQLKLEPVDRLFFKYKLNEPCTIELKITNTSKDRQTFKVKCTDNDIFRVRPPLSFVKADETAIVKIILTAKTPPENNRHFFAVYHMKCTDTTGKTARQVWTPDSKAEGVARILVVFEQIDADKKEEKKGSGEKEGKKEEEKKDEKKEEKKEEKEEKKEEKKGSGEKEGKKEDEKKEEKKD</sequence>
<reference evidence="4" key="1">
    <citation type="submission" date="2023-07" db="EMBL/GenBank/DDBJ databases">
        <authorList>
            <consortium name="CYATHOMIX"/>
        </authorList>
    </citation>
    <scope>NUCLEOTIDE SEQUENCE</scope>
    <source>
        <strain evidence="4">N/A</strain>
    </source>
</reference>
<organism evidence="4 5">
    <name type="scientific">Cylicocyclus nassatus</name>
    <name type="common">Nematode worm</name>
    <dbReference type="NCBI Taxonomy" id="53992"/>
    <lineage>
        <taxon>Eukaryota</taxon>
        <taxon>Metazoa</taxon>
        <taxon>Ecdysozoa</taxon>
        <taxon>Nematoda</taxon>
        <taxon>Chromadorea</taxon>
        <taxon>Rhabditida</taxon>
        <taxon>Rhabditina</taxon>
        <taxon>Rhabditomorpha</taxon>
        <taxon>Strongyloidea</taxon>
        <taxon>Strongylidae</taxon>
        <taxon>Cylicocyclus</taxon>
    </lineage>
</organism>
<evidence type="ECO:0000256" key="2">
    <source>
        <dbReference type="SAM" id="MobiDB-lite"/>
    </source>
</evidence>
<dbReference type="InterPro" id="IPR008962">
    <property type="entry name" value="PapD-like_sf"/>
</dbReference>
<name>A0AA36M1D4_CYLNA</name>
<protein>
    <recommendedName>
        <fullName evidence="1">Major sperm protein</fullName>
    </recommendedName>
</protein>
<accession>A0AA36M1D4</accession>
<proteinExistence type="predicted"/>
<keyword evidence="1" id="KW-0963">Cytoplasm</keyword>
<keyword evidence="5" id="KW-1185">Reference proteome</keyword>
<dbReference type="InterPro" id="IPR013783">
    <property type="entry name" value="Ig-like_fold"/>
</dbReference>
<dbReference type="PANTHER" id="PTHR21513">
    <property type="entry name" value="MAJOR SPERM PROTEIN"/>
    <property type="match status" value="1"/>
</dbReference>
<comment type="caution">
    <text evidence="4">The sequence shown here is derived from an EMBL/GenBank/DDBJ whole genome shotgun (WGS) entry which is preliminary data.</text>
</comment>
<feature type="domain" description="MSP" evidence="3">
    <location>
        <begin position="51"/>
        <end position="167"/>
    </location>
</feature>
<gene>
    <name evidence="4" type="ORF">CYNAS_LOCUS6275</name>
</gene>
<dbReference type="EMBL" id="CATQJL010000112">
    <property type="protein sequence ID" value="CAJ0594292.1"/>
    <property type="molecule type" value="Genomic_DNA"/>
</dbReference>
<evidence type="ECO:0000256" key="1">
    <source>
        <dbReference type="RuleBase" id="RU003425"/>
    </source>
</evidence>
<dbReference type="SUPFAM" id="SSF49354">
    <property type="entry name" value="PapD-like"/>
    <property type="match status" value="1"/>
</dbReference>
<dbReference type="Gene3D" id="2.60.40.10">
    <property type="entry name" value="Immunoglobulins"/>
    <property type="match status" value="1"/>
</dbReference>